<keyword evidence="4" id="KW-0862">Zinc</keyword>
<evidence type="ECO:0000256" key="6">
    <source>
        <dbReference type="ARBA" id="ARBA00023159"/>
    </source>
</evidence>
<evidence type="ECO:0000256" key="2">
    <source>
        <dbReference type="ARBA" id="ARBA00006911"/>
    </source>
</evidence>
<dbReference type="InterPro" id="IPR006510">
    <property type="entry name" value="Znf_LRP1"/>
</dbReference>
<dbReference type="GO" id="GO:0045893">
    <property type="term" value="P:positive regulation of DNA-templated transcription"/>
    <property type="evidence" value="ECO:0007669"/>
    <property type="project" value="TreeGrafter"/>
</dbReference>
<protein>
    <submittedName>
        <fullName evidence="9">Uncharacterized protein</fullName>
    </submittedName>
</protein>
<dbReference type="GO" id="GO:0046872">
    <property type="term" value="F:metal ion binding"/>
    <property type="evidence" value="ECO:0007669"/>
    <property type="project" value="UniProtKB-KW"/>
</dbReference>
<dbReference type="NCBIfam" id="TIGR01624">
    <property type="entry name" value="LRP1_Cterm"/>
    <property type="match status" value="1"/>
</dbReference>
<proteinExistence type="inferred from homology"/>
<feature type="region of interest" description="Disordered" evidence="8">
    <location>
        <begin position="1"/>
        <end position="39"/>
    </location>
</feature>
<feature type="region of interest" description="Disordered" evidence="8">
    <location>
        <begin position="162"/>
        <end position="200"/>
    </location>
</feature>
<keyword evidence="7" id="KW-0539">Nucleus</keyword>
<gene>
    <name evidence="9" type="ORF">DCAR_0519811</name>
</gene>
<keyword evidence="3" id="KW-0479">Metal-binding</keyword>
<evidence type="ECO:0000256" key="1">
    <source>
        <dbReference type="ARBA" id="ARBA00004123"/>
    </source>
</evidence>
<organism evidence="9 10">
    <name type="scientific">Daucus carota subsp. sativus</name>
    <name type="common">Carrot</name>
    <dbReference type="NCBI Taxonomy" id="79200"/>
    <lineage>
        <taxon>Eukaryota</taxon>
        <taxon>Viridiplantae</taxon>
        <taxon>Streptophyta</taxon>
        <taxon>Embryophyta</taxon>
        <taxon>Tracheophyta</taxon>
        <taxon>Spermatophyta</taxon>
        <taxon>Magnoliopsida</taxon>
        <taxon>eudicotyledons</taxon>
        <taxon>Gunneridae</taxon>
        <taxon>Pentapetalae</taxon>
        <taxon>asterids</taxon>
        <taxon>campanulids</taxon>
        <taxon>Apiales</taxon>
        <taxon>Apiaceae</taxon>
        <taxon>Apioideae</taxon>
        <taxon>Scandiceae</taxon>
        <taxon>Daucinae</taxon>
        <taxon>Daucus</taxon>
        <taxon>Daucus sect. Daucus</taxon>
    </lineage>
</organism>
<comment type="subcellular location">
    <subcellularLocation>
        <location evidence="1">Nucleus</location>
    </subcellularLocation>
</comment>
<comment type="similarity">
    <text evidence="2">Belongs to the SHI protein family.</text>
</comment>
<evidence type="ECO:0000256" key="3">
    <source>
        <dbReference type="ARBA" id="ARBA00022723"/>
    </source>
</evidence>
<evidence type="ECO:0000313" key="9">
    <source>
        <dbReference type="EMBL" id="WOH00449.1"/>
    </source>
</evidence>
<dbReference type="GO" id="GO:0005634">
    <property type="term" value="C:nucleus"/>
    <property type="evidence" value="ECO:0007669"/>
    <property type="project" value="UniProtKB-SubCell"/>
</dbReference>
<accession>A0AAF0X4W1</accession>
<evidence type="ECO:0000256" key="4">
    <source>
        <dbReference type="ARBA" id="ARBA00022833"/>
    </source>
</evidence>
<dbReference type="Proteomes" id="UP000077755">
    <property type="component" value="Chromosome 5"/>
</dbReference>
<keyword evidence="10" id="KW-1185">Reference proteome</keyword>
<reference evidence="9" key="2">
    <citation type="submission" date="2022-03" db="EMBL/GenBank/DDBJ databases">
        <title>Draft title - Genomic analysis of global carrot germplasm unveils the trajectory of domestication and the origin of high carotenoid orange carrot.</title>
        <authorList>
            <person name="Iorizzo M."/>
            <person name="Ellison S."/>
            <person name="Senalik D."/>
            <person name="Macko-Podgorni A."/>
            <person name="Grzebelus D."/>
            <person name="Bostan H."/>
            <person name="Rolling W."/>
            <person name="Curaba J."/>
            <person name="Simon P."/>
        </authorList>
    </citation>
    <scope>NUCLEOTIDE SEQUENCE</scope>
    <source>
        <tissue evidence="9">Leaf</tissue>
    </source>
</reference>
<evidence type="ECO:0000256" key="8">
    <source>
        <dbReference type="SAM" id="MobiDB-lite"/>
    </source>
</evidence>
<dbReference type="PANTHER" id="PTHR31604:SF4">
    <property type="entry name" value="PROTEIN SHORT INTERNODES"/>
    <property type="match status" value="1"/>
</dbReference>
<dbReference type="GO" id="GO:0003677">
    <property type="term" value="F:DNA binding"/>
    <property type="evidence" value="ECO:0007669"/>
    <property type="project" value="UniProtKB-KW"/>
</dbReference>
<dbReference type="InterPro" id="IPR007818">
    <property type="entry name" value="SHI"/>
</dbReference>
<dbReference type="EMBL" id="CP093347">
    <property type="protein sequence ID" value="WOH00449.1"/>
    <property type="molecule type" value="Genomic_DNA"/>
</dbReference>
<keyword evidence="5" id="KW-0238">DNA-binding</keyword>
<reference evidence="9" key="1">
    <citation type="journal article" date="2016" name="Nat. Genet.">
        <title>A high-quality carrot genome assembly provides new insights into carotenoid accumulation and asterid genome evolution.</title>
        <authorList>
            <person name="Iorizzo M."/>
            <person name="Ellison S."/>
            <person name="Senalik D."/>
            <person name="Zeng P."/>
            <person name="Satapoomin P."/>
            <person name="Huang J."/>
            <person name="Bowman M."/>
            <person name="Iovene M."/>
            <person name="Sanseverino W."/>
            <person name="Cavagnaro P."/>
            <person name="Yildiz M."/>
            <person name="Macko-Podgorni A."/>
            <person name="Moranska E."/>
            <person name="Grzebelus E."/>
            <person name="Grzebelus D."/>
            <person name="Ashrafi H."/>
            <person name="Zheng Z."/>
            <person name="Cheng S."/>
            <person name="Spooner D."/>
            <person name="Van Deynze A."/>
            <person name="Simon P."/>
        </authorList>
    </citation>
    <scope>NUCLEOTIDE SEQUENCE</scope>
    <source>
        <tissue evidence="9">Leaf</tissue>
    </source>
</reference>
<sequence>MSDFFSLGGGGSSERSRGGASRTTTSNINQEEQERSRLNQSAETWNLYGRSGHGPHHDQHYLYSIPPDRIPFELWNQHPNPVLLQPGGAGAGAGGVMAGGEERSGDFLMMSSSSSAGGSGVINCEDCGNQAKKDCTHRRCRTCCTSRGFECQTHVKSTWVSASKRRQRQQQQLQQQQEPQLQQHSDVPKRPRQTHPNPSASVLTKRIMICMFLGFGNFPPEVRSPAVFNCVRVSSIDDVGEDQFAYQTAVSIGGHVFKGILYDQGPENTAPH</sequence>
<dbReference type="AlphaFoldDB" id="A0AAF0X4W1"/>
<evidence type="ECO:0000313" key="10">
    <source>
        <dbReference type="Proteomes" id="UP000077755"/>
    </source>
</evidence>
<feature type="compositionally biased region" description="Low complexity" evidence="8">
    <location>
        <begin position="169"/>
        <end position="183"/>
    </location>
</feature>
<dbReference type="NCBIfam" id="TIGR01623">
    <property type="entry name" value="put_zinc_LRP1"/>
    <property type="match status" value="1"/>
</dbReference>
<evidence type="ECO:0000256" key="7">
    <source>
        <dbReference type="ARBA" id="ARBA00023242"/>
    </source>
</evidence>
<dbReference type="GO" id="GO:0003700">
    <property type="term" value="F:DNA-binding transcription factor activity"/>
    <property type="evidence" value="ECO:0007669"/>
    <property type="project" value="InterPro"/>
</dbReference>
<evidence type="ECO:0000256" key="5">
    <source>
        <dbReference type="ARBA" id="ARBA00023125"/>
    </source>
</evidence>
<name>A0AAF0X4W1_DAUCS</name>
<dbReference type="InterPro" id="IPR006511">
    <property type="entry name" value="SHI_C"/>
</dbReference>
<dbReference type="PANTHER" id="PTHR31604">
    <property type="entry name" value="PROTEIN LATERAL ROOT PRIMORDIUM 1"/>
    <property type="match status" value="1"/>
</dbReference>
<keyword evidence="6" id="KW-0010">Activator</keyword>
<dbReference type="Pfam" id="PF05142">
    <property type="entry name" value="DUF702"/>
    <property type="match status" value="1"/>
</dbReference>